<reference evidence="2 3" key="1">
    <citation type="submission" date="2023-07" db="EMBL/GenBank/DDBJ databases">
        <title>Genomic Encyclopedia of Type Strains, Phase IV (KMG-IV): sequencing the most valuable type-strain genomes for metagenomic binning, comparative biology and taxonomic classification.</title>
        <authorList>
            <person name="Goeker M."/>
        </authorList>
    </citation>
    <scope>NUCLEOTIDE SEQUENCE [LARGE SCALE GENOMIC DNA]</scope>
    <source>
        <strain evidence="2 3">DSM 29005</strain>
    </source>
</reference>
<accession>A0ABT9ZF58</accession>
<comment type="caution">
    <text evidence="2">The sequence shown here is derived from an EMBL/GenBank/DDBJ whole genome shotgun (WGS) entry which is preliminary data.</text>
</comment>
<proteinExistence type="inferred from homology"/>
<dbReference type="Pfam" id="PF13561">
    <property type="entry name" value="adh_short_C2"/>
    <property type="match status" value="1"/>
</dbReference>
<dbReference type="InterPro" id="IPR002347">
    <property type="entry name" value="SDR_fam"/>
</dbReference>
<organism evidence="2 3">
    <name type="scientific">Metabacillus malikii</name>
    <dbReference type="NCBI Taxonomy" id="1504265"/>
    <lineage>
        <taxon>Bacteria</taxon>
        <taxon>Bacillati</taxon>
        <taxon>Bacillota</taxon>
        <taxon>Bacilli</taxon>
        <taxon>Bacillales</taxon>
        <taxon>Bacillaceae</taxon>
        <taxon>Metabacillus</taxon>
    </lineage>
</organism>
<sequence>MEKYAVVTGASGGIGQAIVKKLVDDGFHVYAHYNKNKLMIDRLIDANIINEKLIIPIHADLTTEEGVNQLISQIHHPIDLIVLNSGISFYGLITDMTTTDINDMIALHINSPFQITQKLIPPMVTKKKGNIIVISSIWGITGASCEVLYSMVKGGQNSFVKALAKELAPSQIRVNAIAPGAIDTKMLSHFSAEELNQLKEEIPLGRLGKPEDVANSVSYLASDEASYITGQIISVNGGWV</sequence>
<dbReference type="Proteomes" id="UP001234495">
    <property type="component" value="Unassembled WGS sequence"/>
</dbReference>
<dbReference type="CDD" id="cd05233">
    <property type="entry name" value="SDR_c"/>
    <property type="match status" value="1"/>
</dbReference>
<dbReference type="EC" id="1.1.1.100" evidence="2"/>
<dbReference type="PANTHER" id="PTHR42879">
    <property type="entry name" value="3-OXOACYL-(ACYL-CARRIER-PROTEIN) REDUCTASE"/>
    <property type="match status" value="1"/>
</dbReference>
<dbReference type="InterPro" id="IPR036291">
    <property type="entry name" value="NAD(P)-bd_dom_sf"/>
</dbReference>
<dbReference type="GO" id="GO:0004316">
    <property type="term" value="F:3-oxoacyl-[acyl-carrier-protein] reductase (NADPH) activity"/>
    <property type="evidence" value="ECO:0007669"/>
    <property type="project" value="UniProtKB-EC"/>
</dbReference>
<comment type="similarity">
    <text evidence="1">Belongs to the short-chain dehydrogenases/reductases (SDR) family.</text>
</comment>
<dbReference type="PRINTS" id="PR00080">
    <property type="entry name" value="SDRFAMILY"/>
</dbReference>
<evidence type="ECO:0000313" key="3">
    <source>
        <dbReference type="Proteomes" id="UP001234495"/>
    </source>
</evidence>
<dbReference type="EMBL" id="JAUSUD010000006">
    <property type="protein sequence ID" value="MDQ0230466.1"/>
    <property type="molecule type" value="Genomic_DNA"/>
</dbReference>
<keyword evidence="3" id="KW-1185">Reference proteome</keyword>
<dbReference type="SUPFAM" id="SSF51735">
    <property type="entry name" value="NAD(P)-binding Rossmann-fold domains"/>
    <property type="match status" value="1"/>
</dbReference>
<dbReference type="RefSeq" id="WP_307339784.1">
    <property type="nucleotide sequence ID" value="NZ_JAUSUD010000006.1"/>
</dbReference>
<gene>
    <name evidence="2" type="ORF">J2S19_001722</name>
</gene>
<dbReference type="PANTHER" id="PTHR42879:SF2">
    <property type="entry name" value="3-OXOACYL-[ACYL-CARRIER-PROTEIN] REDUCTASE FABG"/>
    <property type="match status" value="1"/>
</dbReference>
<evidence type="ECO:0000256" key="1">
    <source>
        <dbReference type="ARBA" id="ARBA00006484"/>
    </source>
</evidence>
<dbReference type="NCBIfam" id="NF047420">
    <property type="entry name" value="EF_P_mod_YmfI"/>
    <property type="match status" value="1"/>
</dbReference>
<name>A0ABT9ZF58_9BACI</name>
<dbReference type="InterPro" id="IPR050259">
    <property type="entry name" value="SDR"/>
</dbReference>
<evidence type="ECO:0000313" key="2">
    <source>
        <dbReference type="EMBL" id="MDQ0230466.1"/>
    </source>
</evidence>
<protein>
    <submittedName>
        <fullName evidence="2">3-oxoacyl-[acyl-carrier protein] reductase</fullName>
        <ecNumber evidence="2">1.1.1.100</ecNumber>
    </submittedName>
</protein>
<dbReference type="Gene3D" id="3.40.50.720">
    <property type="entry name" value="NAD(P)-binding Rossmann-like Domain"/>
    <property type="match status" value="1"/>
</dbReference>
<dbReference type="PRINTS" id="PR00081">
    <property type="entry name" value="GDHRDH"/>
</dbReference>
<keyword evidence="2" id="KW-0560">Oxidoreductase</keyword>